<gene>
    <name evidence="1" type="ORF">GM51_18225</name>
</gene>
<organism evidence="1">
    <name type="scientific">freshwater metagenome</name>
    <dbReference type="NCBI Taxonomy" id="449393"/>
    <lineage>
        <taxon>unclassified sequences</taxon>
        <taxon>metagenomes</taxon>
        <taxon>ecological metagenomes</taxon>
    </lineage>
</organism>
<dbReference type="EMBL" id="JNSL01000162">
    <property type="protein sequence ID" value="KGA14050.1"/>
    <property type="molecule type" value="Genomic_DNA"/>
</dbReference>
<comment type="caution">
    <text evidence="1">The sequence shown here is derived from an EMBL/GenBank/DDBJ whole genome shotgun (WGS) entry which is preliminary data.</text>
</comment>
<protein>
    <submittedName>
        <fullName evidence="1">Uncharacterized protein</fullName>
    </submittedName>
</protein>
<evidence type="ECO:0000313" key="1">
    <source>
        <dbReference type="EMBL" id="KGA14050.1"/>
    </source>
</evidence>
<reference evidence="1" key="1">
    <citation type="submission" date="2014-06" db="EMBL/GenBank/DDBJ databases">
        <title>Key roles for freshwater Actinobacteria revealed by deep metagenomic sequencing.</title>
        <authorList>
            <person name="Ghai R."/>
            <person name="Mizuno C.M."/>
            <person name="Picazo A."/>
            <person name="Camacho A."/>
            <person name="Rodriguez-Valera F."/>
        </authorList>
    </citation>
    <scope>NUCLEOTIDE SEQUENCE</scope>
</reference>
<name>A0A094PQN0_9ZZZZ</name>
<sequence>MSRFTRTTRMVVASAFFVSAVVLFAATPANAVATGSMVDNGDGTMTITWATPSQGDQVALNFFASGTTCPSNSSPFGSPMYLTGTTNSMPPLPPGSSEPAVLTASPTLLSVGTTVNEWGAMTAGDGEITAGSYVACLYLNLAGGVSQTLEITFAVAAPTTTTTTTTSAPVTDPVTPAFTG</sequence>
<accession>A0A094PQN0</accession>
<dbReference type="AlphaFoldDB" id="A0A094PQN0"/>
<proteinExistence type="predicted"/>